<reference evidence="3" key="1">
    <citation type="journal article" date="2019" name="Curr. Biol.">
        <title>Genome Sequence of Striga asiatica Provides Insight into the Evolution of Plant Parasitism.</title>
        <authorList>
            <person name="Yoshida S."/>
            <person name="Kim S."/>
            <person name="Wafula E.K."/>
            <person name="Tanskanen J."/>
            <person name="Kim Y.M."/>
            <person name="Honaas L."/>
            <person name="Yang Z."/>
            <person name="Spallek T."/>
            <person name="Conn C.E."/>
            <person name="Ichihashi Y."/>
            <person name="Cheong K."/>
            <person name="Cui S."/>
            <person name="Der J.P."/>
            <person name="Gundlach H."/>
            <person name="Jiao Y."/>
            <person name="Hori C."/>
            <person name="Ishida J.K."/>
            <person name="Kasahara H."/>
            <person name="Kiba T."/>
            <person name="Kim M.S."/>
            <person name="Koo N."/>
            <person name="Laohavisit A."/>
            <person name="Lee Y.H."/>
            <person name="Lumba S."/>
            <person name="McCourt P."/>
            <person name="Mortimer J.C."/>
            <person name="Mutuku J.M."/>
            <person name="Nomura T."/>
            <person name="Sasaki-Sekimoto Y."/>
            <person name="Seto Y."/>
            <person name="Wang Y."/>
            <person name="Wakatake T."/>
            <person name="Sakakibara H."/>
            <person name="Demura T."/>
            <person name="Yamaguchi S."/>
            <person name="Yoneyama K."/>
            <person name="Manabe R.I."/>
            <person name="Nelson D.C."/>
            <person name="Schulman A.H."/>
            <person name="Timko M.P."/>
            <person name="dePamphilis C.W."/>
            <person name="Choi D."/>
            <person name="Shirasu K."/>
        </authorList>
    </citation>
    <scope>NUCLEOTIDE SEQUENCE [LARGE SCALE GENOMIC DNA]</scope>
    <source>
        <strain evidence="3">cv. UVA1</strain>
    </source>
</reference>
<evidence type="ECO:0000313" key="3">
    <source>
        <dbReference type="Proteomes" id="UP000325081"/>
    </source>
</evidence>
<protein>
    <submittedName>
        <fullName evidence="2">Mto 1responding down 1</fullName>
    </submittedName>
</protein>
<dbReference type="EMBL" id="BKCP01010515">
    <property type="protein sequence ID" value="GER53371.1"/>
    <property type="molecule type" value="Genomic_DNA"/>
</dbReference>
<accession>A0A5A7RAN6</accession>
<sequence length="129" mass="14325">MEGVSFANGFLLPVRLFMSVFYNSRRIFTIVDWAPPRRGPPTTSPMSPTCKMKHALMCARSCHRHQLPPQMGDGGGGRRLLRQRSRARFSMAMKKAKEGPSGAMYVVVGVLEMSSNQRPAKKMVATAEP</sequence>
<dbReference type="Pfam" id="PF24867">
    <property type="entry name" value="DUF7733"/>
    <property type="match status" value="1"/>
</dbReference>
<dbReference type="AlphaFoldDB" id="A0A5A7RAN6"/>
<dbReference type="Proteomes" id="UP000325081">
    <property type="component" value="Unassembled WGS sequence"/>
</dbReference>
<gene>
    <name evidence="2" type="ORF">STAS_30884</name>
</gene>
<keyword evidence="3" id="KW-1185">Reference proteome</keyword>
<comment type="caution">
    <text evidence="2">The sequence shown here is derived from an EMBL/GenBank/DDBJ whole genome shotgun (WGS) entry which is preliminary data.</text>
</comment>
<proteinExistence type="predicted"/>
<evidence type="ECO:0000259" key="1">
    <source>
        <dbReference type="Pfam" id="PF24867"/>
    </source>
</evidence>
<feature type="domain" description="DUF7733" evidence="1">
    <location>
        <begin position="1"/>
        <end position="34"/>
    </location>
</feature>
<evidence type="ECO:0000313" key="2">
    <source>
        <dbReference type="EMBL" id="GER53371.1"/>
    </source>
</evidence>
<dbReference type="InterPro" id="IPR056635">
    <property type="entry name" value="DUF7733"/>
</dbReference>
<name>A0A5A7RAN6_STRAF</name>
<organism evidence="2 3">
    <name type="scientific">Striga asiatica</name>
    <name type="common">Asiatic witchweed</name>
    <name type="synonym">Buchnera asiatica</name>
    <dbReference type="NCBI Taxonomy" id="4170"/>
    <lineage>
        <taxon>Eukaryota</taxon>
        <taxon>Viridiplantae</taxon>
        <taxon>Streptophyta</taxon>
        <taxon>Embryophyta</taxon>
        <taxon>Tracheophyta</taxon>
        <taxon>Spermatophyta</taxon>
        <taxon>Magnoliopsida</taxon>
        <taxon>eudicotyledons</taxon>
        <taxon>Gunneridae</taxon>
        <taxon>Pentapetalae</taxon>
        <taxon>asterids</taxon>
        <taxon>lamiids</taxon>
        <taxon>Lamiales</taxon>
        <taxon>Orobanchaceae</taxon>
        <taxon>Buchnereae</taxon>
        <taxon>Striga</taxon>
    </lineage>
</organism>